<sequence>MFRSLPSLFAAAGLVVTAASADEPAHDVVVYGGTSGGVTAAVQAARSGRSVVLISPTPHLGGMTSSGLGWTDLGDPEILGGLSREFFTAVYQHYQDDAAWSWEGKNLAMGGQNGPAFNATLGIASVFEPKVAEAIFDDLVSTAGVTVAYGRLDLEAGVLKNGAAISALRLEDGRVFPGGMFIDASYEGDLLPGAGVEFIIGRESNATYGETYNGIQTVRATKNQLPAGIDPYLTPGDAGSGLIRGVSDEPAGPDGGGDDRLQAYCFRMVLTDVAANRVSVPQPEGYDEADYELLFRAIEAGQTSGFFKLSMMPNRKTDSNNSGGISTDFIGRNYGDGWSWATLDHDQRDALAKAHENWQRGLLWTLQNHPRVPASIRNAYASWGLPADEFTDNDHWPWQIYVREARRMVSDFVMTEDYCRGIKLAADAIALGAYAMDSHHVRRQVVGGQVRNEGDVQISLGTPYPIGYRAIVPKRAECTNLLVPWSLSASHTAFGSIRMEPVFMALGQSAALAADLALDDGVAVQDVGYGKLRSALIAAGQALGDPVAPAPQTVVDDADPAVVTTGEWLESQSTGGYAGTGYLHDDNTGKGDKSVLFPLPSAPAGHQRVYLRWTSHANRASNVQVEIVHGGETTVQSIDERNNGGRWMLLGIFPFSGGEGEGVRISNAGTNGYVVADAAGFTPVGENDDSDGDGMSDLREAELGLDPDISNASLFEGVRAHPGYFGLHAPSEIQDLTLTSPRMEDGGLRFDLRDVDGVLESFQRTVDTAGGRAFFRASLGGETAGFLSELAAGANLTVVAYGTSLTANGAWVNRLRDWLAASYPGRVTVINSGLSGKNSAEGVARLQEKVLDHQPDVLFVEFAMNDAFRYSDGTPSLSVDDARANLAAIVDAVQAQNPDCEVVLQTMNCVWDSPAGSNLSATLRPELDQYYEMYRSFAADRSLLLIDHEPAWLDLRENDRPAYEAAVPDGVHPTAAALDAHMVPFLKWKLSGGKPLP</sequence>
<evidence type="ECO:0000256" key="2">
    <source>
        <dbReference type="ARBA" id="ARBA00022723"/>
    </source>
</evidence>
<keyword evidence="3" id="KW-0560">Oxidoreductase</keyword>
<dbReference type="SUPFAM" id="SSF52266">
    <property type="entry name" value="SGNH hydrolase"/>
    <property type="match status" value="1"/>
</dbReference>
<dbReference type="Proteomes" id="UP001476282">
    <property type="component" value="Unassembled WGS sequence"/>
</dbReference>
<keyword evidence="2" id="KW-0479">Metal-binding</keyword>
<feature type="domain" description="SGNH hydrolase-type esterase" evidence="7">
    <location>
        <begin position="801"/>
        <end position="976"/>
    </location>
</feature>
<proteinExistence type="predicted"/>
<keyword evidence="4" id="KW-0408">Iron</keyword>
<keyword evidence="6" id="KW-0732">Signal</keyword>
<evidence type="ECO:0000259" key="8">
    <source>
        <dbReference type="Pfam" id="PF25275"/>
    </source>
</evidence>
<evidence type="ECO:0000256" key="5">
    <source>
        <dbReference type="ARBA" id="ARBA00023014"/>
    </source>
</evidence>
<comment type="caution">
    <text evidence="9">The sequence shown here is derived from an EMBL/GenBank/DDBJ whole genome shotgun (WGS) entry which is preliminary data.</text>
</comment>
<reference evidence="9 10" key="1">
    <citation type="submission" date="2024-02" db="EMBL/GenBank/DDBJ databases">
        <title>Haloferula sargassicola NBRC 104335.</title>
        <authorList>
            <person name="Ichikawa N."/>
            <person name="Katano-Makiyama Y."/>
            <person name="Hidaka K."/>
        </authorList>
    </citation>
    <scope>NUCLEOTIDE SEQUENCE [LARGE SCALE GENOMIC DNA]</scope>
    <source>
        <strain evidence="9 10">NBRC 104335</strain>
    </source>
</reference>
<dbReference type="Pfam" id="PF12831">
    <property type="entry name" value="FAD_oxidored"/>
    <property type="match status" value="1"/>
</dbReference>
<organism evidence="9 10">
    <name type="scientific">Haloferula sargassicola</name>
    <dbReference type="NCBI Taxonomy" id="490096"/>
    <lineage>
        <taxon>Bacteria</taxon>
        <taxon>Pseudomonadati</taxon>
        <taxon>Verrucomicrobiota</taxon>
        <taxon>Verrucomicrobiia</taxon>
        <taxon>Verrucomicrobiales</taxon>
        <taxon>Verrucomicrobiaceae</taxon>
        <taxon>Haloferula</taxon>
    </lineage>
</organism>
<evidence type="ECO:0000256" key="4">
    <source>
        <dbReference type="ARBA" id="ARBA00023004"/>
    </source>
</evidence>
<keyword evidence="10" id="KW-1185">Reference proteome</keyword>
<evidence type="ECO:0000256" key="1">
    <source>
        <dbReference type="ARBA" id="ARBA00022485"/>
    </source>
</evidence>
<evidence type="ECO:0000313" key="9">
    <source>
        <dbReference type="EMBL" id="GAA5483142.1"/>
    </source>
</evidence>
<evidence type="ECO:0008006" key="11">
    <source>
        <dbReference type="Google" id="ProtNLM"/>
    </source>
</evidence>
<dbReference type="Pfam" id="PF13472">
    <property type="entry name" value="Lipase_GDSL_2"/>
    <property type="match status" value="1"/>
</dbReference>
<dbReference type="Gene3D" id="3.40.50.1110">
    <property type="entry name" value="SGNH hydrolase"/>
    <property type="match status" value="1"/>
</dbReference>
<dbReference type="InterPro" id="IPR036188">
    <property type="entry name" value="FAD/NAD-bd_sf"/>
</dbReference>
<dbReference type="InterPro" id="IPR033803">
    <property type="entry name" value="CBD-like_Golvesin-Xly"/>
</dbReference>
<dbReference type="InterPro" id="IPR039650">
    <property type="entry name" value="HdrA-like"/>
</dbReference>
<dbReference type="EMBL" id="BAABRI010000012">
    <property type="protein sequence ID" value="GAA5483142.1"/>
    <property type="molecule type" value="Genomic_DNA"/>
</dbReference>
<dbReference type="Gene3D" id="3.50.50.60">
    <property type="entry name" value="FAD/NAD(P)-binding domain"/>
    <property type="match status" value="1"/>
</dbReference>
<evidence type="ECO:0000259" key="7">
    <source>
        <dbReference type="Pfam" id="PF13472"/>
    </source>
</evidence>
<name>A0ABP9UR27_9BACT</name>
<gene>
    <name evidence="9" type="ORF">Hsar01_02370</name>
</gene>
<feature type="signal peptide" evidence="6">
    <location>
        <begin position="1"/>
        <end position="21"/>
    </location>
</feature>
<protein>
    <recommendedName>
        <fullName evidence="11">FAD dependent oxidoreductase</fullName>
    </recommendedName>
</protein>
<dbReference type="PANTHER" id="PTHR43498:SF1">
    <property type="entry name" value="COB--COM HETERODISULFIDE REDUCTASE IRON-SULFUR SUBUNIT A"/>
    <property type="match status" value="1"/>
</dbReference>
<keyword evidence="1" id="KW-0004">4Fe-4S</keyword>
<feature type="chain" id="PRO_5045793863" description="FAD dependent oxidoreductase" evidence="6">
    <location>
        <begin position="22"/>
        <end position="997"/>
    </location>
</feature>
<dbReference type="InterPro" id="IPR013830">
    <property type="entry name" value="SGNH_hydro"/>
</dbReference>
<accession>A0ABP9UR27</accession>
<evidence type="ECO:0000313" key="10">
    <source>
        <dbReference type="Proteomes" id="UP001476282"/>
    </source>
</evidence>
<dbReference type="InterPro" id="IPR036514">
    <property type="entry name" value="SGNH_hydro_sf"/>
</dbReference>
<keyword evidence="5" id="KW-0411">Iron-sulfur</keyword>
<evidence type="ECO:0000256" key="3">
    <source>
        <dbReference type="ARBA" id="ARBA00023002"/>
    </source>
</evidence>
<evidence type="ECO:0000256" key="6">
    <source>
        <dbReference type="SAM" id="SignalP"/>
    </source>
</evidence>
<feature type="domain" description="Golvesin/Xly CBD-like" evidence="8">
    <location>
        <begin position="554"/>
        <end position="681"/>
    </location>
</feature>
<dbReference type="Pfam" id="PF25275">
    <property type="entry name" value="Golvesin_C"/>
    <property type="match status" value="1"/>
</dbReference>
<dbReference type="SUPFAM" id="SSF51905">
    <property type="entry name" value="FAD/NAD(P)-binding domain"/>
    <property type="match status" value="1"/>
</dbReference>
<dbReference type="PANTHER" id="PTHR43498">
    <property type="entry name" value="FERREDOXIN:COB-COM HETERODISULFIDE REDUCTASE SUBUNIT A"/>
    <property type="match status" value="1"/>
</dbReference>
<dbReference type="RefSeq" id="WP_353567262.1">
    <property type="nucleotide sequence ID" value="NZ_BAABRI010000012.1"/>
</dbReference>